<evidence type="ECO:0000313" key="7">
    <source>
        <dbReference type="Proteomes" id="UP001555786"/>
    </source>
</evidence>
<evidence type="ECO:0000259" key="5">
    <source>
        <dbReference type="PROSITE" id="PS51891"/>
    </source>
</evidence>
<dbReference type="Gene3D" id="3.90.1590.10">
    <property type="entry name" value="glutathione-dependent formaldehyde- activating enzyme (gfa)"/>
    <property type="match status" value="1"/>
</dbReference>
<feature type="domain" description="CENP-V/GFA" evidence="5">
    <location>
        <begin position="8"/>
        <end position="107"/>
    </location>
</feature>
<evidence type="ECO:0000256" key="4">
    <source>
        <dbReference type="ARBA" id="ARBA00023239"/>
    </source>
</evidence>
<evidence type="ECO:0000313" key="6">
    <source>
        <dbReference type="EMBL" id="MEW9307695.1"/>
    </source>
</evidence>
<dbReference type="PANTHER" id="PTHR33337">
    <property type="entry name" value="GFA DOMAIN-CONTAINING PROTEIN"/>
    <property type="match status" value="1"/>
</dbReference>
<accession>A0ABV3PPY7</accession>
<gene>
    <name evidence="6" type="ORF">ABXS05_19230</name>
</gene>
<comment type="caution">
    <text evidence="6">The sequence shown here is derived from an EMBL/GenBank/DDBJ whole genome shotgun (WGS) entry which is preliminary data.</text>
</comment>
<dbReference type="Proteomes" id="UP001555786">
    <property type="component" value="Unassembled WGS sequence"/>
</dbReference>
<organism evidence="6 7">
    <name type="scientific">Labrys neptuniae</name>
    <dbReference type="NCBI Taxonomy" id="376174"/>
    <lineage>
        <taxon>Bacteria</taxon>
        <taxon>Pseudomonadati</taxon>
        <taxon>Pseudomonadota</taxon>
        <taxon>Alphaproteobacteria</taxon>
        <taxon>Hyphomicrobiales</taxon>
        <taxon>Xanthobacteraceae</taxon>
        <taxon>Labrys</taxon>
    </lineage>
</organism>
<protein>
    <submittedName>
        <fullName evidence="6">GFA family protein</fullName>
    </submittedName>
</protein>
<sequence length="163" mass="18039">MPNQPTPMTGSCRCGQVEFEVAAAPLMTMACHCRGCQKMTGSAYSLSAAIPSEGFRVTRGEPVIGALHGPTRHFYCGHCKSWLFTRPEGMDFFVNVRPTMLAEAVWTEPFIETFTAEKLAWASTPARHSFEHYPAPEMYQPLIAEFAEHIALRQADEAPATGR</sequence>
<dbReference type="InterPro" id="IPR011057">
    <property type="entry name" value="Mss4-like_sf"/>
</dbReference>
<dbReference type="SUPFAM" id="SSF51316">
    <property type="entry name" value="Mss4-like"/>
    <property type="match status" value="1"/>
</dbReference>
<comment type="similarity">
    <text evidence="1">Belongs to the Gfa family.</text>
</comment>
<evidence type="ECO:0000256" key="2">
    <source>
        <dbReference type="ARBA" id="ARBA00022723"/>
    </source>
</evidence>
<name>A0ABV3PPY7_9HYPH</name>
<dbReference type="RefSeq" id="WP_367625047.1">
    <property type="nucleotide sequence ID" value="NZ_JBFNQD010000006.1"/>
</dbReference>
<evidence type="ECO:0000256" key="1">
    <source>
        <dbReference type="ARBA" id="ARBA00005495"/>
    </source>
</evidence>
<proteinExistence type="inferred from homology"/>
<dbReference type="PROSITE" id="PS51891">
    <property type="entry name" value="CENP_V_GFA"/>
    <property type="match status" value="1"/>
</dbReference>
<evidence type="ECO:0000256" key="3">
    <source>
        <dbReference type="ARBA" id="ARBA00022833"/>
    </source>
</evidence>
<dbReference type="Pfam" id="PF04828">
    <property type="entry name" value="GFA"/>
    <property type="match status" value="1"/>
</dbReference>
<reference evidence="6 7" key="1">
    <citation type="submission" date="2024-07" db="EMBL/GenBank/DDBJ databases">
        <title>Description of Labrys sedimenti sp. nov., isolated from a diclofenac-degrading enrichment culture.</title>
        <authorList>
            <person name="Tancsics A."/>
            <person name="Csepanyi A."/>
        </authorList>
    </citation>
    <scope>NUCLEOTIDE SEQUENCE [LARGE SCALE GENOMIC DNA]</scope>
    <source>
        <strain evidence="6 7">LMG 23578</strain>
    </source>
</reference>
<dbReference type="PANTHER" id="PTHR33337:SF40">
    <property type="entry name" value="CENP-V_GFA DOMAIN-CONTAINING PROTEIN-RELATED"/>
    <property type="match status" value="1"/>
</dbReference>
<dbReference type="EMBL" id="JBFNQD010000006">
    <property type="protein sequence ID" value="MEW9307695.1"/>
    <property type="molecule type" value="Genomic_DNA"/>
</dbReference>
<keyword evidence="7" id="KW-1185">Reference proteome</keyword>
<keyword evidence="4" id="KW-0456">Lyase</keyword>
<dbReference type="InterPro" id="IPR006913">
    <property type="entry name" value="CENP-V/GFA"/>
</dbReference>
<keyword evidence="2" id="KW-0479">Metal-binding</keyword>
<keyword evidence="3" id="KW-0862">Zinc</keyword>